<protein>
    <submittedName>
        <fullName evidence="1">Uncharacterized protein</fullName>
    </submittedName>
</protein>
<keyword evidence="2" id="KW-1185">Reference proteome</keyword>
<evidence type="ECO:0000313" key="1">
    <source>
        <dbReference type="EMBL" id="KIJ35662.1"/>
    </source>
</evidence>
<proteinExistence type="predicted"/>
<dbReference type="HOGENOM" id="CLU_188584_0_0_1"/>
<sequence>NVFYASLNSNKCVSPINLVLKAVVVDETDISRSSQPYPLGGHFRHNVSERRRHSSPAGYVTPRVRICYGT</sequence>
<evidence type="ECO:0000313" key="2">
    <source>
        <dbReference type="Proteomes" id="UP000054279"/>
    </source>
</evidence>
<dbReference type="Proteomes" id="UP000054279">
    <property type="component" value="Unassembled WGS sequence"/>
</dbReference>
<gene>
    <name evidence="1" type="ORF">M422DRAFT_34594</name>
</gene>
<accession>A0A0C9V1T8</accession>
<reference evidence="1 2" key="1">
    <citation type="submission" date="2014-06" db="EMBL/GenBank/DDBJ databases">
        <title>Evolutionary Origins and Diversification of the Mycorrhizal Mutualists.</title>
        <authorList>
            <consortium name="DOE Joint Genome Institute"/>
            <consortium name="Mycorrhizal Genomics Consortium"/>
            <person name="Kohler A."/>
            <person name="Kuo A."/>
            <person name="Nagy L.G."/>
            <person name="Floudas D."/>
            <person name="Copeland A."/>
            <person name="Barry K.W."/>
            <person name="Cichocki N."/>
            <person name="Veneault-Fourrey C."/>
            <person name="LaButti K."/>
            <person name="Lindquist E.A."/>
            <person name="Lipzen A."/>
            <person name="Lundell T."/>
            <person name="Morin E."/>
            <person name="Murat C."/>
            <person name="Riley R."/>
            <person name="Ohm R."/>
            <person name="Sun H."/>
            <person name="Tunlid A."/>
            <person name="Henrissat B."/>
            <person name="Grigoriev I.V."/>
            <person name="Hibbett D.S."/>
            <person name="Martin F."/>
        </authorList>
    </citation>
    <scope>NUCLEOTIDE SEQUENCE [LARGE SCALE GENOMIC DNA]</scope>
    <source>
        <strain evidence="1 2">SS14</strain>
    </source>
</reference>
<name>A0A0C9V1T8_SPHS4</name>
<feature type="non-terminal residue" evidence="1">
    <location>
        <position position="70"/>
    </location>
</feature>
<dbReference type="AlphaFoldDB" id="A0A0C9V1T8"/>
<dbReference type="EMBL" id="KN837186">
    <property type="protein sequence ID" value="KIJ35662.1"/>
    <property type="molecule type" value="Genomic_DNA"/>
</dbReference>
<organism evidence="1 2">
    <name type="scientific">Sphaerobolus stellatus (strain SS14)</name>
    <dbReference type="NCBI Taxonomy" id="990650"/>
    <lineage>
        <taxon>Eukaryota</taxon>
        <taxon>Fungi</taxon>
        <taxon>Dikarya</taxon>
        <taxon>Basidiomycota</taxon>
        <taxon>Agaricomycotina</taxon>
        <taxon>Agaricomycetes</taxon>
        <taxon>Phallomycetidae</taxon>
        <taxon>Geastrales</taxon>
        <taxon>Sphaerobolaceae</taxon>
        <taxon>Sphaerobolus</taxon>
    </lineage>
</organism>